<gene>
    <name evidence="1" type="ORF">D9758_015875</name>
</gene>
<evidence type="ECO:0000313" key="2">
    <source>
        <dbReference type="Proteomes" id="UP000559256"/>
    </source>
</evidence>
<dbReference type="AlphaFoldDB" id="A0A8H5CJL5"/>
<name>A0A8H5CJL5_9AGAR</name>
<dbReference type="Proteomes" id="UP000559256">
    <property type="component" value="Unassembled WGS sequence"/>
</dbReference>
<organism evidence="1 2">
    <name type="scientific">Tetrapyrgos nigripes</name>
    <dbReference type="NCBI Taxonomy" id="182062"/>
    <lineage>
        <taxon>Eukaryota</taxon>
        <taxon>Fungi</taxon>
        <taxon>Dikarya</taxon>
        <taxon>Basidiomycota</taxon>
        <taxon>Agaricomycotina</taxon>
        <taxon>Agaricomycetes</taxon>
        <taxon>Agaricomycetidae</taxon>
        <taxon>Agaricales</taxon>
        <taxon>Marasmiineae</taxon>
        <taxon>Marasmiaceae</taxon>
        <taxon>Tetrapyrgos</taxon>
    </lineage>
</organism>
<dbReference type="EMBL" id="JAACJM010000159">
    <property type="protein sequence ID" value="KAF5342708.1"/>
    <property type="molecule type" value="Genomic_DNA"/>
</dbReference>
<sequence length="76" mass="8642">MLTSYAKISFSIQILCCSSPSHLFPVQYVHKDSKRGDGDDCDWIVLKTFEGIQKVDFDRNSLTLGLYAHDTVQDKD</sequence>
<evidence type="ECO:0000313" key="1">
    <source>
        <dbReference type="EMBL" id="KAF5342708.1"/>
    </source>
</evidence>
<reference evidence="1 2" key="1">
    <citation type="journal article" date="2020" name="ISME J.">
        <title>Uncovering the hidden diversity of litter-decomposition mechanisms in mushroom-forming fungi.</title>
        <authorList>
            <person name="Floudas D."/>
            <person name="Bentzer J."/>
            <person name="Ahren D."/>
            <person name="Johansson T."/>
            <person name="Persson P."/>
            <person name="Tunlid A."/>
        </authorList>
    </citation>
    <scope>NUCLEOTIDE SEQUENCE [LARGE SCALE GENOMIC DNA]</scope>
    <source>
        <strain evidence="1 2">CBS 291.85</strain>
    </source>
</reference>
<protein>
    <submittedName>
        <fullName evidence="1">Uncharacterized protein</fullName>
    </submittedName>
</protein>
<keyword evidence="2" id="KW-1185">Reference proteome</keyword>
<comment type="caution">
    <text evidence="1">The sequence shown here is derived from an EMBL/GenBank/DDBJ whole genome shotgun (WGS) entry which is preliminary data.</text>
</comment>
<proteinExistence type="predicted"/>
<accession>A0A8H5CJL5</accession>